<keyword evidence="2 5" id="KW-0812">Transmembrane</keyword>
<dbReference type="Gene3D" id="1.10.287.1260">
    <property type="match status" value="1"/>
</dbReference>
<dbReference type="GO" id="GO:0016020">
    <property type="term" value="C:membrane"/>
    <property type="evidence" value="ECO:0007669"/>
    <property type="project" value="UniProtKB-SubCell"/>
</dbReference>
<feature type="transmembrane region" description="Helical" evidence="5">
    <location>
        <begin position="94"/>
        <end position="118"/>
    </location>
</feature>
<gene>
    <name evidence="7" type="ORF">QJ522_12470</name>
</gene>
<evidence type="ECO:0000256" key="5">
    <source>
        <dbReference type="SAM" id="Phobius"/>
    </source>
</evidence>
<feature type="transmembrane region" description="Helical" evidence="5">
    <location>
        <begin position="145"/>
        <end position="166"/>
    </location>
</feature>
<evidence type="ECO:0000256" key="4">
    <source>
        <dbReference type="ARBA" id="ARBA00023136"/>
    </source>
</evidence>
<feature type="transmembrane region" description="Helical" evidence="5">
    <location>
        <begin position="172"/>
        <end position="191"/>
    </location>
</feature>
<dbReference type="InterPro" id="IPR023408">
    <property type="entry name" value="MscS_beta-dom_sf"/>
</dbReference>
<organism evidence="7 8">
    <name type="scientific">Anaerobaca lacustris</name>
    <dbReference type="NCBI Taxonomy" id="3044600"/>
    <lineage>
        <taxon>Bacteria</taxon>
        <taxon>Pseudomonadati</taxon>
        <taxon>Planctomycetota</taxon>
        <taxon>Phycisphaerae</taxon>
        <taxon>Sedimentisphaerales</taxon>
        <taxon>Anaerobacaceae</taxon>
        <taxon>Anaerobaca</taxon>
    </lineage>
</organism>
<evidence type="ECO:0000259" key="6">
    <source>
        <dbReference type="Pfam" id="PF00924"/>
    </source>
</evidence>
<sequence>MRSLVMEDIDMWDTLLSWKGWLWPVTVLSLAVVVALGCHFIIVHVLSHFARRSASKVDDVLLRHLRRPVRWIMVAVAFRLALDPLDLSEGVRNLALMVFGLTFIALIAWLLIKAVYILSDVATLRFQVDVKDNLRARKVHTQLRVLRQILVIVIVIIASASILMTFPKVRQLGTAILASAGIIGIVVGLAAQKTLATFIAGLQIAFTQPIRLDDVVIVEGEWGRIEEITLTYVVVRIWDLRRLIVPITYFIERPFQNWTRISADILGTVFLYVDHTVPTDAVRAELQRILEASESWDRKVCVLQVTNTSERTVELRALMSAADASLAWNLRCEVREKLVEFVRNNYPHALPRLRAELEKGECP</sequence>
<feature type="domain" description="Mechanosensitive ion channel MscS" evidence="6">
    <location>
        <begin position="195"/>
        <end position="260"/>
    </location>
</feature>
<dbReference type="EMBL" id="JASCXX010000014">
    <property type="protein sequence ID" value="MDI6449864.1"/>
    <property type="molecule type" value="Genomic_DNA"/>
</dbReference>
<name>A0AAW6U023_9BACT</name>
<dbReference type="AlphaFoldDB" id="A0AAW6U023"/>
<dbReference type="GO" id="GO:0008381">
    <property type="term" value="F:mechanosensitive monoatomic ion channel activity"/>
    <property type="evidence" value="ECO:0007669"/>
    <property type="project" value="UniProtKB-ARBA"/>
</dbReference>
<keyword evidence="3 5" id="KW-1133">Transmembrane helix</keyword>
<reference evidence="7" key="1">
    <citation type="submission" date="2023-05" db="EMBL/GenBank/DDBJ databases">
        <title>Anaerotaeda fermentans gen. nov., sp. nov., a novel anaerobic planctomycete of the new family within the order Sedimentisphaerales isolated from Taman Peninsula, Russia.</title>
        <authorList>
            <person name="Khomyakova M.A."/>
            <person name="Merkel A.Y."/>
            <person name="Slobodkin A.I."/>
        </authorList>
    </citation>
    <scope>NUCLEOTIDE SEQUENCE</scope>
    <source>
        <strain evidence="7">M17dextr</strain>
    </source>
</reference>
<evidence type="ECO:0000313" key="7">
    <source>
        <dbReference type="EMBL" id="MDI6449864.1"/>
    </source>
</evidence>
<dbReference type="Pfam" id="PF00924">
    <property type="entry name" value="MS_channel_2nd"/>
    <property type="match status" value="1"/>
</dbReference>
<feature type="transmembrane region" description="Helical" evidence="5">
    <location>
        <begin position="20"/>
        <end position="46"/>
    </location>
</feature>
<dbReference type="Proteomes" id="UP001431776">
    <property type="component" value="Unassembled WGS sequence"/>
</dbReference>
<accession>A0AAW6U023</accession>
<dbReference type="Gene3D" id="2.30.30.60">
    <property type="match status" value="1"/>
</dbReference>
<keyword evidence="8" id="KW-1185">Reference proteome</keyword>
<keyword evidence="4 5" id="KW-0472">Membrane</keyword>
<dbReference type="PANTHER" id="PTHR30566:SF25">
    <property type="entry name" value="INNER MEMBRANE PROTEIN"/>
    <property type="match status" value="1"/>
</dbReference>
<dbReference type="RefSeq" id="WP_349245274.1">
    <property type="nucleotide sequence ID" value="NZ_JASCXX010000014.1"/>
</dbReference>
<dbReference type="InterPro" id="IPR010920">
    <property type="entry name" value="LSM_dom_sf"/>
</dbReference>
<dbReference type="PANTHER" id="PTHR30566">
    <property type="entry name" value="YNAI-RELATED MECHANOSENSITIVE ION CHANNEL"/>
    <property type="match status" value="1"/>
</dbReference>
<evidence type="ECO:0000256" key="1">
    <source>
        <dbReference type="ARBA" id="ARBA00004370"/>
    </source>
</evidence>
<dbReference type="InterPro" id="IPR006685">
    <property type="entry name" value="MscS_channel_2nd"/>
</dbReference>
<comment type="caution">
    <text evidence="7">The sequence shown here is derived from an EMBL/GenBank/DDBJ whole genome shotgun (WGS) entry which is preliminary data.</text>
</comment>
<proteinExistence type="predicted"/>
<evidence type="ECO:0000313" key="8">
    <source>
        <dbReference type="Proteomes" id="UP001431776"/>
    </source>
</evidence>
<evidence type="ECO:0000256" key="3">
    <source>
        <dbReference type="ARBA" id="ARBA00022989"/>
    </source>
</evidence>
<evidence type="ECO:0000256" key="2">
    <source>
        <dbReference type="ARBA" id="ARBA00022692"/>
    </source>
</evidence>
<comment type="subcellular location">
    <subcellularLocation>
        <location evidence="1">Membrane</location>
    </subcellularLocation>
</comment>
<protein>
    <submittedName>
        <fullName evidence="7">Mechanosensitive ion channel</fullName>
    </submittedName>
</protein>
<dbReference type="SUPFAM" id="SSF50182">
    <property type="entry name" value="Sm-like ribonucleoproteins"/>
    <property type="match status" value="1"/>
</dbReference>